<evidence type="ECO:0000313" key="1">
    <source>
        <dbReference type="EMBL" id="CAB4026571.1"/>
    </source>
</evidence>
<dbReference type="Proteomes" id="UP001152795">
    <property type="component" value="Unassembled WGS sequence"/>
</dbReference>
<proteinExistence type="predicted"/>
<evidence type="ECO:0000313" key="2">
    <source>
        <dbReference type="Proteomes" id="UP001152795"/>
    </source>
</evidence>
<gene>
    <name evidence="1" type="ORF">PACLA_8A046898</name>
</gene>
<sequence length="78" mass="8451">MAQFNFVAVCLIIIVLLKISTSFTEGLVLKSEADNARYTSPRQDVASESTLPTNAQTRAVTGKVGAFVGGKMFDYFLT</sequence>
<dbReference type="EMBL" id="CACRXK020014279">
    <property type="protein sequence ID" value="CAB4026571.1"/>
    <property type="molecule type" value="Genomic_DNA"/>
</dbReference>
<reference evidence="1" key="1">
    <citation type="submission" date="2020-04" db="EMBL/GenBank/DDBJ databases">
        <authorList>
            <person name="Alioto T."/>
            <person name="Alioto T."/>
            <person name="Gomez Garrido J."/>
        </authorList>
    </citation>
    <scope>NUCLEOTIDE SEQUENCE</scope>
    <source>
        <strain evidence="1">A484AB</strain>
    </source>
</reference>
<dbReference type="AlphaFoldDB" id="A0A7D9L613"/>
<accession>A0A7D9L613</accession>
<comment type="caution">
    <text evidence="1">The sequence shown here is derived from an EMBL/GenBank/DDBJ whole genome shotgun (WGS) entry which is preliminary data.</text>
</comment>
<name>A0A7D9L613_PARCT</name>
<keyword evidence="2" id="KW-1185">Reference proteome</keyword>
<protein>
    <submittedName>
        <fullName evidence="1">Uncharacterized protein</fullName>
    </submittedName>
</protein>
<organism evidence="1 2">
    <name type="scientific">Paramuricea clavata</name>
    <name type="common">Red gorgonian</name>
    <name type="synonym">Violescent sea-whip</name>
    <dbReference type="NCBI Taxonomy" id="317549"/>
    <lineage>
        <taxon>Eukaryota</taxon>
        <taxon>Metazoa</taxon>
        <taxon>Cnidaria</taxon>
        <taxon>Anthozoa</taxon>
        <taxon>Octocorallia</taxon>
        <taxon>Malacalcyonacea</taxon>
        <taxon>Plexauridae</taxon>
        <taxon>Paramuricea</taxon>
    </lineage>
</organism>
<feature type="non-terminal residue" evidence="1">
    <location>
        <position position="78"/>
    </location>
</feature>